<dbReference type="Pfam" id="PF02590">
    <property type="entry name" value="SPOUT_MTase"/>
    <property type="match status" value="1"/>
</dbReference>
<dbReference type="InterPro" id="IPR003742">
    <property type="entry name" value="RlmH-like"/>
</dbReference>
<gene>
    <name evidence="5" type="primary">rlmH</name>
    <name evidence="6" type="ORF">ENG63_04075</name>
</gene>
<comment type="catalytic activity">
    <reaction evidence="5">
        <text>pseudouridine(1915) in 23S rRNA + S-adenosyl-L-methionine = N(3)-methylpseudouridine(1915) in 23S rRNA + S-adenosyl-L-homocysteine + H(+)</text>
        <dbReference type="Rhea" id="RHEA:42752"/>
        <dbReference type="Rhea" id="RHEA-COMP:10221"/>
        <dbReference type="Rhea" id="RHEA-COMP:10222"/>
        <dbReference type="ChEBI" id="CHEBI:15378"/>
        <dbReference type="ChEBI" id="CHEBI:57856"/>
        <dbReference type="ChEBI" id="CHEBI:59789"/>
        <dbReference type="ChEBI" id="CHEBI:65314"/>
        <dbReference type="ChEBI" id="CHEBI:74486"/>
        <dbReference type="EC" id="2.1.1.177"/>
    </reaction>
</comment>
<dbReference type="GO" id="GO:0005737">
    <property type="term" value="C:cytoplasm"/>
    <property type="evidence" value="ECO:0007669"/>
    <property type="project" value="UniProtKB-SubCell"/>
</dbReference>
<evidence type="ECO:0000256" key="3">
    <source>
        <dbReference type="ARBA" id="ARBA00022691"/>
    </source>
</evidence>
<dbReference type="PIRSF" id="PIRSF004505">
    <property type="entry name" value="MT_bac"/>
    <property type="match status" value="1"/>
</dbReference>
<dbReference type="AlphaFoldDB" id="A0A7C0U2D6"/>
<feature type="binding site" evidence="5">
    <location>
        <begin position="123"/>
        <end position="128"/>
    </location>
    <ligand>
        <name>S-adenosyl-L-methionine</name>
        <dbReference type="ChEBI" id="CHEBI:59789"/>
    </ligand>
</feature>
<comment type="subunit">
    <text evidence="5">Homodimer.</text>
</comment>
<dbReference type="InterPro" id="IPR029026">
    <property type="entry name" value="tRNA_m1G_MTases_N"/>
</dbReference>
<dbReference type="HAMAP" id="MF_00658">
    <property type="entry name" value="23SrRNA_methyltr_H"/>
    <property type="match status" value="1"/>
</dbReference>
<accession>A0A7C0U2D6</accession>
<keyword evidence="3 5" id="KW-0949">S-adenosyl-L-methionine</keyword>
<dbReference type="CDD" id="cd18081">
    <property type="entry name" value="RlmH-like"/>
    <property type="match status" value="1"/>
</dbReference>
<evidence type="ECO:0000256" key="2">
    <source>
        <dbReference type="ARBA" id="ARBA00022679"/>
    </source>
</evidence>
<feature type="binding site" evidence="5">
    <location>
        <position position="104"/>
    </location>
    <ligand>
        <name>S-adenosyl-L-methionine</name>
        <dbReference type="ChEBI" id="CHEBI:59789"/>
    </ligand>
</feature>
<comment type="caution">
    <text evidence="6">The sequence shown here is derived from an EMBL/GenBank/DDBJ whole genome shotgun (WGS) entry which is preliminary data.</text>
</comment>
<name>A0A7C0U2D6_DESA2</name>
<comment type="similarity">
    <text evidence="4 5">Belongs to the RNA methyltransferase RlmH family.</text>
</comment>
<keyword evidence="5" id="KW-0698">rRNA processing</keyword>
<dbReference type="PANTHER" id="PTHR33603">
    <property type="entry name" value="METHYLTRANSFERASE"/>
    <property type="match status" value="1"/>
</dbReference>
<dbReference type="EC" id="2.1.1.177" evidence="5"/>
<proteinExistence type="inferred from homology"/>
<dbReference type="SUPFAM" id="SSF75217">
    <property type="entry name" value="alpha/beta knot"/>
    <property type="match status" value="1"/>
</dbReference>
<keyword evidence="1 5" id="KW-0489">Methyltransferase</keyword>
<evidence type="ECO:0000313" key="6">
    <source>
        <dbReference type="EMBL" id="HDD44023.1"/>
    </source>
</evidence>
<reference evidence="6" key="1">
    <citation type="journal article" date="2020" name="mSystems">
        <title>Genome- and Community-Level Interaction Insights into Carbon Utilization and Element Cycling Functions of Hydrothermarchaeota in Hydrothermal Sediment.</title>
        <authorList>
            <person name="Zhou Z."/>
            <person name="Liu Y."/>
            <person name="Xu W."/>
            <person name="Pan J."/>
            <person name="Luo Z.H."/>
            <person name="Li M."/>
        </authorList>
    </citation>
    <scope>NUCLEOTIDE SEQUENCE [LARGE SCALE GENOMIC DNA]</scope>
    <source>
        <strain evidence="6">HyVt-233</strain>
    </source>
</reference>
<evidence type="ECO:0000256" key="5">
    <source>
        <dbReference type="HAMAP-Rule" id="MF_00658"/>
    </source>
</evidence>
<comment type="function">
    <text evidence="5">Specifically methylates the pseudouridine at position 1915 (m3Psi1915) in 23S rRNA.</text>
</comment>
<comment type="subcellular location">
    <subcellularLocation>
        <location evidence="5">Cytoplasm</location>
    </subcellularLocation>
</comment>
<dbReference type="Gene3D" id="3.40.1280.10">
    <property type="match status" value="1"/>
</dbReference>
<dbReference type="InterPro" id="IPR029028">
    <property type="entry name" value="Alpha/beta_knot_MTases"/>
</dbReference>
<keyword evidence="5" id="KW-0963">Cytoplasm</keyword>
<evidence type="ECO:0000256" key="4">
    <source>
        <dbReference type="ARBA" id="ARBA00038303"/>
    </source>
</evidence>
<evidence type="ECO:0000256" key="1">
    <source>
        <dbReference type="ARBA" id="ARBA00022603"/>
    </source>
</evidence>
<feature type="binding site" evidence="5">
    <location>
        <position position="73"/>
    </location>
    <ligand>
        <name>S-adenosyl-L-methionine</name>
        <dbReference type="ChEBI" id="CHEBI:59789"/>
    </ligand>
</feature>
<sequence>MKTINIICIEKNKDMFIVEGIKNYIAKINRFVKINIVYLKGLNKKNISEEELKSYEFRMIANKLEQNSYKILLDVEEDLLDSFQFANFLNKIIQFPNKIEFIIGGVYGVSEELKKMVNKKISLSKLTFSHQLVRLILLEQIYRGFCIMNNVPYHK</sequence>
<dbReference type="EMBL" id="DRBS01000156">
    <property type="protein sequence ID" value="HDD44023.1"/>
    <property type="molecule type" value="Genomic_DNA"/>
</dbReference>
<dbReference type="PANTHER" id="PTHR33603:SF1">
    <property type="entry name" value="RIBOSOMAL RNA LARGE SUBUNIT METHYLTRANSFERASE H"/>
    <property type="match status" value="1"/>
</dbReference>
<protein>
    <recommendedName>
        <fullName evidence="5">Ribosomal RNA large subunit methyltransferase H</fullName>
        <ecNumber evidence="5">2.1.1.177</ecNumber>
    </recommendedName>
    <alternativeName>
        <fullName evidence="5">23S rRNA (pseudouridine1915-N3)-methyltransferase</fullName>
    </alternativeName>
    <alternativeName>
        <fullName evidence="5">23S rRNA m3Psi1915 methyltransferase</fullName>
    </alternativeName>
    <alternativeName>
        <fullName evidence="5">rRNA (pseudouridine-N3-)-methyltransferase RlmH</fullName>
    </alternativeName>
</protein>
<keyword evidence="2 5" id="KW-0808">Transferase</keyword>
<dbReference type="Proteomes" id="UP000886289">
    <property type="component" value="Unassembled WGS sequence"/>
</dbReference>
<organism evidence="6">
    <name type="scientific">Desulfofervidus auxilii</name>
    <dbReference type="NCBI Taxonomy" id="1621989"/>
    <lineage>
        <taxon>Bacteria</taxon>
        <taxon>Pseudomonadati</taxon>
        <taxon>Thermodesulfobacteriota</taxon>
        <taxon>Candidatus Desulfofervidia</taxon>
        <taxon>Candidatus Desulfofervidales</taxon>
        <taxon>Candidatus Desulfofervidaceae</taxon>
        <taxon>Candidatus Desulfofervidus</taxon>
    </lineage>
</organism>
<dbReference type="GO" id="GO:0070038">
    <property type="term" value="F:rRNA (pseudouridine-N3-)-methyltransferase activity"/>
    <property type="evidence" value="ECO:0007669"/>
    <property type="project" value="UniProtKB-UniRule"/>
</dbReference>